<evidence type="ECO:0000313" key="2">
    <source>
        <dbReference type="EMBL" id="SEI67212.1"/>
    </source>
</evidence>
<reference evidence="2 3" key="1">
    <citation type="submission" date="2016-10" db="EMBL/GenBank/DDBJ databases">
        <authorList>
            <person name="de Groot N.N."/>
        </authorList>
    </citation>
    <scope>NUCLEOTIDE SEQUENCE [LARGE SCALE GENOMIC DNA]</scope>
    <source>
        <strain evidence="2 3">DSM 373</strain>
    </source>
</reference>
<accession>A0A1H6SUE4</accession>
<organism evidence="2 3">
    <name type="scientific">Azotobacter beijerinckii</name>
    <dbReference type="NCBI Taxonomy" id="170623"/>
    <lineage>
        <taxon>Bacteria</taxon>
        <taxon>Pseudomonadati</taxon>
        <taxon>Pseudomonadota</taxon>
        <taxon>Gammaproteobacteria</taxon>
        <taxon>Pseudomonadales</taxon>
        <taxon>Pseudomonadaceae</taxon>
        <taxon>Azotobacter</taxon>
    </lineage>
</organism>
<dbReference type="EMBL" id="FNYQ01000015">
    <property type="protein sequence ID" value="SEI67212.1"/>
    <property type="molecule type" value="Genomic_DNA"/>
</dbReference>
<evidence type="ECO:0000259" key="1">
    <source>
        <dbReference type="Pfam" id="PF09983"/>
    </source>
</evidence>
<evidence type="ECO:0000313" key="3">
    <source>
        <dbReference type="Proteomes" id="UP000199250"/>
    </source>
</evidence>
<sequence>MITTRPPILAQRHPRLGLLPGTPQPDVTLDADSFARLTIPVRRVFITENETNFLAFPALPDSLAIFGAGYGWDALAQARWLAGCTLHYWGDIDTHGFAILDQLRGKFAQVESFLMDRQTLMAHRALRGEEEKPALHDLPRLDARERALFDELRDNRIRRALRLEQERIGFHWVQAALARIADGER</sequence>
<dbReference type="AlphaFoldDB" id="A0A1H6SUE4"/>
<proteinExistence type="predicted"/>
<dbReference type="InterPro" id="IPR024534">
    <property type="entry name" value="JetD_C"/>
</dbReference>
<dbReference type="Proteomes" id="UP000199250">
    <property type="component" value="Unassembled WGS sequence"/>
</dbReference>
<dbReference type="Pfam" id="PF09983">
    <property type="entry name" value="JetD_C"/>
    <property type="match status" value="1"/>
</dbReference>
<feature type="domain" description="Wadjet protein JetD C-terminal" evidence="1">
    <location>
        <begin position="22"/>
        <end position="177"/>
    </location>
</feature>
<name>A0A1H6SUE4_9GAMM</name>
<dbReference type="RefSeq" id="WP_244542110.1">
    <property type="nucleotide sequence ID" value="NZ_FNYQ01000015.1"/>
</dbReference>
<gene>
    <name evidence="2" type="ORF">SAMN04244572_01274</name>
</gene>
<protein>
    <recommendedName>
        <fullName evidence="1">Wadjet protein JetD C-terminal domain-containing protein</fullName>
    </recommendedName>
</protein>